<keyword evidence="3" id="KW-1185">Reference proteome</keyword>
<accession>A0A448XDS5</accession>
<feature type="region of interest" description="Disordered" evidence="1">
    <location>
        <begin position="122"/>
        <end position="254"/>
    </location>
</feature>
<comment type="caution">
    <text evidence="2">The sequence shown here is derived from an EMBL/GenBank/DDBJ whole genome shotgun (WGS) entry which is preliminary data.</text>
</comment>
<gene>
    <name evidence="2" type="ORF">PXEA_LOCUS27648</name>
</gene>
<protein>
    <submittedName>
        <fullName evidence="2">Uncharacterized protein</fullName>
    </submittedName>
</protein>
<evidence type="ECO:0000313" key="3">
    <source>
        <dbReference type="Proteomes" id="UP000784294"/>
    </source>
</evidence>
<feature type="compositionally biased region" description="Pro residues" evidence="1">
    <location>
        <begin position="223"/>
        <end position="237"/>
    </location>
</feature>
<evidence type="ECO:0000313" key="2">
    <source>
        <dbReference type="EMBL" id="VEL34208.1"/>
    </source>
</evidence>
<reference evidence="2" key="1">
    <citation type="submission" date="2018-11" db="EMBL/GenBank/DDBJ databases">
        <authorList>
            <consortium name="Pathogen Informatics"/>
        </authorList>
    </citation>
    <scope>NUCLEOTIDE SEQUENCE</scope>
</reference>
<dbReference type="AlphaFoldDB" id="A0A448XDS5"/>
<evidence type="ECO:0000256" key="1">
    <source>
        <dbReference type="SAM" id="MobiDB-lite"/>
    </source>
</evidence>
<feature type="compositionally biased region" description="Polar residues" evidence="1">
    <location>
        <begin position="125"/>
        <end position="154"/>
    </location>
</feature>
<feature type="compositionally biased region" description="Basic and acidic residues" evidence="1">
    <location>
        <begin position="185"/>
        <end position="195"/>
    </location>
</feature>
<name>A0A448XDS5_9PLAT</name>
<dbReference type="EMBL" id="CAAALY010247196">
    <property type="protein sequence ID" value="VEL34208.1"/>
    <property type="molecule type" value="Genomic_DNA"/>
</dbReference>
<feature type="region of interest" description="Disordered" evidence="1">
    <location>
        <begin position="1"/>
        <end position="21"/>
    </location>
</feature>
<sequence length="276" mass="30532">MALVKGLDEARNKPQASKGQSRLIQKYGSDLPLSCCTNKLDYLAVESVNERITKAANRMTAIKSLQNEGIFKAEHLDREWLNSIDEVAKQPESILEKPLPHYLLSDNPTYFGVPQRKSKFAEWGQRQNPGSGSKLTEQNDLPSDTDNLLTSHSSIPRDLKVPPDLADILTSHDDEPTSPTNGRPEAGRQKEEEHGQLLPGPLRCLVEPRSNPLFDWSDAPSLSPSPSPSPSPTPPPTFMSSKTNETGNTTTSMFDDLEEEVVDIEGLMEERLDCGK</sequence>
<feature type="compositionally biased region" description="Polar residues" evidence="1">
    <location>
        <begin position="242"/>
        <end position="253"/>
    </location>
</feature>
<feature type="compositionally biased region" description="Basic and acidic residues" evidence="1">
    <location>
        <begin position="1"/>
        <end position="12"/>
    </location>
</feature>
<organism evidence="2 3">
    <name type="scientific">Protopolystoma xenopodis</name>
    <dbReference type="NCBI Taxonomy" id="117903"/>
    <lineage>
        <taxon>Eukaryota</taxon>
        <taxon>Metazoa</taxon>
        <taxon>Spiralia</taxon>
        <taxon>Lophotrochozoa</taxon>
        <taxon>Platyhelminthes</taxon>
        <taxon>Monogenea</taxon>
        <taxon>Polyopisthocotylea</taxon>
        <taxon>Polystomatidea</taxon>
        <taxon>Polystomatidae</taxon>
        <taxon>Protopolystoma</taxon>
    </lineage>
</organism>
<dbReference type="Proteomes" id="UP000784294">
    <property type="component" value="Unassembled WGS sequence"/>
</dbReference>
<proteinExistence type="predicted"/>